<reference evidence="1" key="2">
    <citation type="submission" date="2020-05" db="UniProtKB">
        <authorList>
            <consortium name="EnsemblMetazoa"/>
        </authorList>
    </citation>
    <scope>IDENTIFICATION</scope>
    <source>
        <strain evidence="1">IAEA</strain>
    </source>
</reference>
<proteinExistence type="predicted"/>
<name>A0A1B0AGT9_GLOPL</name>
<protein>
    <submittedName>
        <fullName evidence="1">Uncharacterized protein</fullName>
    </submittedName>
</protein>
<dbReference type="AlphaFoldDB" id="A0A1B0AGT9"/>
<reference evidence="2" key="1">
    <citation type="submission" date="2014-03" db="EMBL/GenBank/DDBJ databases">
        <authorList>
            <person name="Aksoy S."/>
            <person name="Warren W."/>
            <person name="Wilson R.K."/>
        </authorList>
    </citation>
    <scope>NUCLEOTIDE SEQUENCE [LARGE SCALE GENOMIC DNA]</scope>
    <source>
        <strain evidence="2">IAEA</strain>
    </source>
</reference>
<evidence type="ECO:0000313" key="2">
    <source>
        <dbReference type="Proteomes" id="UP000092445"/>
    </source>
</evidence>
<organism evidence="1 2">
    <name type="scientific">Glossina pallidipes</name>
    <name type="common">Tsetse fly</name>
    <dbReference type="NCBI Taxonomy" id="7398"/>
    <lineage>
        <taxon>Eukaryota</taxon>
        <taxon>Metazoa</taxon>
        <taxon>Ecdysozoa</taxon>
        <taxon>Arthropoda</taxon>
        <taxon>Hexapoda</taxon>
        <taxon>Insecta</taxon>
        <taxon>Pterygota</taxon>
        <taxon>Neoptera</taxon>
        <taxon>Endopterygota</taxon>
        <taxon>Diptera</taxon>
        <taxon>Brachycera</taxon>
        <taxon>Muscomorpha</taxon>
        <taxon>Hippoboscoidea</taxon>
        <taxon>Glossinidae</taxon>
        <taxon>Glossina</taxon>
    </lineage>
</organism>
<sequence length="67" mass="7933">MFLKVTTISLKYYQQLEEHGANDLLKHEYNSLLAARKDAQLYFHGFLFLITLELSAVQQLFLRSQER</sequence>
<dbReference type="VEuPathDB" id="VectorBase:GPAI045253"/>
<dbReference type="EnsemblMetazoa" id="GPAI045253-RA">
    <property type="protein sequence ID" value="GPAI045253-PA"/>
    <property type="gene ID" value="GPAI045253"/>
</dbReference>
<dbReference type="Proteomes" id="UP000092445">
    <property type="component" value="Unassembled WGS sequence"/>
</dbReference>
<accession>A0A1B0AGT9</accession>
<evidence type="ECO:0000313" key="1">
    <source>
        <dbReference type="EnsemblMetazoa" id="GPAI045253-PA"/>
    </source>
</evidence>
<keyword evidence="2" id="KW-1185">Reference proteome</keyword>